<evidence type="ECO:0000313" key="6">
    <source>
        <dbReference type="Proteomes" id="UP001141650"/>
    </source>
</evidence>
<feature type="domain" description="PPE" evidence="2">
    <location>
        <begin position="3"/>
        <end position="166"/>
    </location>
</feature>
<accession>A0AA41XQN9</accession>
<dbReference type="RefSeq" id="WP_158086799.1">
    <property type="nucleotide sequence ID" value="NZ_JACKVH010000012.1"/>
</dbReference>
<dbReference type="Gene3D" id="1.20.1260.20">
    <property type="entry name" value="PPE superfamily"/>
    <property type="match status" value="1"/>
</dbReference>
<dbReference type="PANTHER" id="PTHR46766:SF1">
    <property type="entry name" value="GLUTAMINE-RICH PROTEIN 2"/>
    <property type="match status" value="1"/>
</dbReference>
<organism evidence="3 6">
    <name type="scientific">Mycobacterium alsense</name>
    <dbReference type="NCBI Taxonomy" id="324058"/>
    <lineage>
        <taxon>Bacteria</taxon>
        <taxon>Bacillati</taxon>
        <taxon>Actinomycetota</taxon>
        <taxon>Actinomycetes</taxon>
        <taxon>Mycobacteriales</taxon>
        <taxon>Mycobacteriaceae</taxon>
        <taxon>Mycobacterium</taxon>
    </lineage>
</organism>
<dbReference type="GO" id="GO:0052572">
    <property type="term" value="P:response to host immune response"/>
    <property type="evidence" value="ECO:0007669"/>
    <property type="project" value="TreeGrafter"/>
</dbReference>
<evidence type="ECO:0000313" key="4">
    <source>
        <dbReference type="EMBL" id="OQZ89440.1"/>
    </source>
</evidence>
<comment type="caution">
    <text evidence="3">The sequence shown here is derived from an EMBL/GenBank/DDBJ whole genome shotgun (WGS) entry which is preliminary data.</text>
</comment>
<name>A0AA41XQN9_9MYCO</name>
<reference evidence="4 5" key="1">
    <citation type="submission" date="2017-02" db="EMBL/GenBank/DDBJ databases">
        <title>The new phylogeny of genus Mycobacterium.</title>
        <authorList>
            <person name="Tortoli E."/>
            <person name="Trovato A."/>
            <person name="Cirillo D.M."/>
        </authorList>
    </citation>
    <scope>NUCLEOTIDE SEQUENCE [LARGE SCALE GENOMIC DNA]</scope>
    <source>
        <strain evidence="4 5">DSM 45230</strain>
    </source>
</reference>
<gene>
    <name evidence="4" type="ORF">BST11_17870</name>
    <name evidence="3" type="ORF">H7K38_12615</name>
</gene>
<reference evidence="3" key="3">
    <citation type="journal article" date="2022" name="BMC Genomics">
        <title>Comparative genome analysis of mycobacteria focusing on tRNA and non-coding RNA.</title>
        <authorList>
            <person name="Behra P.R.K."/>
            <person name="Pettersson B.M.F."/>
            <person name="Ramesh M."/>
            <person name="Das S."/>
            <person name="Dasgupta S."/>
            <person name="Kirsebom L.A."/>
        </authorList>
    </citation>
    <scope>NUCLEOTIDE SEQUENCE</scope>
    <source>
        <strain evidence="3">CCUG 55640</strain>
    </source>
</reference>
<dbReference type="EMBL" id="MVHD01000033">
    <property type="protein sequence ID" value="OQZ89440.1"/>
    <property type="molecule type" value="Genomic_DNA"/>
</dbReference>
<dbReference type="Proteomes" id="UP001141650">
    <property type="component" value="Unassembled WGS sequence"/>
</dbReference>
<dbReference type="FunFam" id="1.20.1260.20:FF:000001">
    <property type="entry name" value="PPE family protein PPE41"/>
    <property type="match status" value="1"/>
</dbReference>
<dbReference type="Proteomes" id="UP000192319">
    <property type="component" value="Unassembled WGS sequence"/>
</dbReference>
<evidence type="ECO:0000313" key="3">
    <source>
        <dbReference type="EMBL" id="MCV7379489.1"/>
    </source>
</evidence>
<sequence length="791" mass="80276">MSFQLLPPEITSMQMFGGTGPGPLLAAAAGWDGLAAELGSAAASFESLTSGLADGAWQGAASAAMTAAAAPHIGWLSAASAHADTAAGLARAAAAAFEAAQAATVYPAAIAANRNELVALVNSNLLGLNTPAIFAAEADYEMMWAQDVAAMVGYHGESSAIAAALTPIVRPLANLASLPAQVAAAVSAPTATGPQPAALSVPLPKITIPPVNIPNFQLPPLNLLGLGFGSFSTPELNIPQISIRSFSLPPTTISTSVQSLTIPSFTFPAISIPSVTLGGFSTPQLATSPIVLPSLQIPQSGFWIPSGGSDIPSDMGKLISHNVGADYISVKVDGVPDVKISGLPGVSKFDLNLPPTLYINFAVQVQGPTSTPGIYIGDFDINHGQFTGNTGFVLPPIEVTGFTIPNISIPSWQTPAITLTNPGVTIDIGSIGASGAAFGPVVVPPISVGAFQIPNLTVDPIDVGAFNTPGPIPLTGSLDVSLLGLIPRIGIDWQNPFSGLINPGPTGPTLGPITTPAITATVDLPQITVPSLSIPPFNLNGITVPPINAAPFNLGQIGVPSVQVNGVNVGAINIPTISIAPQLPNIAVGAFTTPVITVGAGGFSLPTVKIPQISLPEISLYNPLDRTTAFGVDITSYVFIDLTTSHIDINGGLPFRTEVTIGIPPTQIPSLTLVNATDVGDPYSLVIDGTVGALTLPTFTISPIDLALPTGPQVNLSDLDIGNIALGSFNLPQITVPPIAVGPLTGTNLPQIDLSGIQVGGFSGPSPIVIPPVSLTETILPSFTLLPAIPL</sequence>
<proteinExistence type="inferred from homology"/>
<keyword evidence="5" id="KW-1185">Reference proteome</keyword>
<dbReference type="InterPro" id="IPR000030">
    <property type="entry name" value="PPE_dom"/>
</dbReference>
<evidence type="ECO:0000313" key="5">
    <source>
        <dbReference type="Proteomes" id="UP000192319"/>
    </source>
</evidence>
<dbReference type="InterPro" id="IPR038332">
    <property type="entry name" value="PPE_sf"/>
</dbReference>
<reference evidence="3" key="2">
    <citation type="submission" date="2020-07" db="EMBL/GenBank/DDBJ databases">
        <authorList>
            <person name="Pettersson B.M.F."/>
            <person name="Behra P.R.K."/>
            <person name="Ramesh M."/>
            <person name="Das S."/>
            <person name="Dasgupta S."/>
            <person name="Kirsebom L.A."/>
        </authorList>
    </citation>
    <scope>NUCLEOTIDE SEQUENCE</scope>
    <source>
        <strain evidence="3">CCUG 55640</strain>
    </source>
</reference>
<dbReference type="AlphaFoldDB" id="A0AA41XQN9"/>
<evidence type="ECO:0000256" key="1">
    <source>
        <dbReference type="ARBA" id="ARBA00010652"/>
    </source>
</evidence>
<dbReference type="SUPFAM" id="SSF140459">
    <property type="entry name" value="PE/PPE dimer-like"/>
    <property type="match status" value="1"/>
</dbReference>
<dbReference type="Pfam" id="PF00823">
    <property type="entry name" value="PPE"/>
    <property type="match status" value="1"/>
</dbReference>
<protein>
    <submittedName>
        <fullName evidence="3">PPE family protein</fullName>
    </submittedName>
</protein>
<dbReference type="EMBL" id="JACKVH010000012">
    <property type="protein sequence ID" value="MCV7379489.1"/>
    <property type="molecule type" value="Genomic_DNA"/>
</dbReference>
<dbReference type="PANTHER" id="PTHR46766">
    <property type="entry name" value="GLUTAMINE-RICH PROTEIN 2"/>
    <property type="match status" value="1"/>
</dbReference>
<comment type="similarity">
    <text evidence="1">Belongs to the mycobacterial PPE family.</text>
</comment>
<evidence type="ECO:0000259" key="2">
    <source>
        <dbReference type="Pfam" id="PF00823"/>
    </source>
</evidence>